<dbReference type="Proteomes" id="UP001497497">
    <property type="component" value="Unassembled WGS sequence"/>
</dbReference>
<feature type="non-terminal residue" evidence="2">
    <location>
        <position position="115"/>
    </location>
</feature>
<proteinExistence type="predicted"/>
<reference evidence="2 3" key="1">
    <citation type="submission" date="2024-04" db="EMBL/GenBank/DDBJ databases">
        <authorList>
            <consortium name="Genoscope - CEA"/>
            <person name="William W."/>
        </authorList>
    </citation>
    <scope>NUCLEOTIDE SEQUENCE [LARGE SCALE GENOMIC DNA]</scope>
</reference>
<feature type="region of interest" description="Disordered" evidence="1">
    <location>
        <begin position="1"/>
        <end position="54"/>
    </location>
</feature>
<organism evidence="2 3">
    <name type="scientific">Lymnaea stagnalis</name>
    <name type="common">Great pond snail</name>
    <name type="synonym">Helix stagnalis</name>
    <dbReference type="NCBI Taxonomy" id="6523"/>
    <lineage>
        <taxon>Eukaryota</taxon>
        <taxon>Metazoa</taxon>
        <taxon>Spiralia</taxon>
        <taxon>Lophotrochozoa</taxon>
        <taxon>Mollusca</taxon>
        <taxon>Gastropoda</taxon>
        <taxon>Heterobranchia</taxon>
        <taxon>Euthyneura</taxon>
        <taxon>Panpulmonata</taxon>
        <taxon>Hygrophila</taxon>
        <taxon>Lymnaeoidea</taxon>
        <taxon>Lymnaeidae</taxon>
        <taxon>Lymnaea</taxon>
    </lineage>
</organism>
<evidence type="ECO:0000256" key="1">
    <source>
        <dbReference type="SAM" id="MobiDB-lite"/>
    </source>
</evidence>
<protein>
    <submittedName>
        <fullName evidence="2">Uncharacterized protein</fullName>
    </submittedName>
</protein>
<comment type="caution">
    <text evidence="2">The sequence shown here is derived from an EMBL/GenBank/DDBJ whole genome shotgun (WGS) entry which is preliminary data.</text>
</comment>
<dbReference type="EMBL" id="CAXITT010003139">
    <property type="protein sequence ID" value="CAL1549022.1"/>
    <property type="molecule type" value="Genomic_DNA"/>
</dbReference>
<gene>
    <name evidence="2" type="ORF">GSLYS_00022339001</name>
</gene>
<evidence type="ECO:0000313" key="2">
    <source>
        <dbReference type="EMBL" id="CAL1549022.1"/>
    </source>
</evidence>
<keyword evidence="3" id="KW-1185">Reference proteome</keyword>
<dbReference type="AlphaFoldDB" id="A0AAV2ITC2"/>
<feature type="compositionally biased region" description="Basic and acidic residues" evidence="1">
    <location>
        <begin position="35"/>
        <end position="54"/>
    </location>
</feature>
<sequence length="115" mass="12912">MSEIDQILDYNRQHPLPGEISPTDIACRSAAESPLRLDSDPYRLERKDAEDRKLDPRKTLQRPVSMEAKRTGVKLDAQKRASVDIKRTRFSYGPEKGEAKPAACLNGAVETKDDS</sequence>
<evidence type="ECO:0000313" key="3">
    <source>
        <dbReference type="Proteomes" id="UP001497497"/>
    </source>
</evidence>
<name>A0AAV2ITC2_LYMST</name>
<accession>A0AAV2ITC2</accession>